<dbReference type="Pfam" id="PF01208">
    <property type="entry name" value="URO-D"/>
    <property type="match status" value="1"/>
</dbReference>
<evidence type="ECO:0000313" key="2">
    <source>
        <dbReference type="EMBL" id="VAX25525.1"/>
    </source>
</evidence>
<dbReference type="PANTHER" id="PTHR42895:SF2">
    <property type="entry name" value="IRON-SULFUR CLUSTER PROTEIN"/>
    <property type="match status" value="1"/>
</dbReference>
<dbReference type="GO" id="GO:0004853">
    <property type="term" value="F:uroporphyrinogen decarboxylase activity"/>
    <property type="evidence" value="ECO:0007669"/>
    <property type="project" value="InterPro"/>
</dbReference>
<reference evidence="2" key="1">
    <citation type="submission" date="2018-06" db="EMBL/GenBank/DDBJ databases">
        <authorList>
            <person name="Zhirakovskaya E."/>
        </authorList>
    </citation>
    <scope>NUCLEOTIDE SEQUENCE</scope>
</reference>
<proteinExistence type="predicted"/>
<dbReference type="Pfam" id="PF17651">
    <property type="entry name" value="Raco_middle"/>
    <property type="match status" value="1"/>
</dbReference>
<dbReference type="CDD" id="cd03465">
    <property type="entry name" value="URO-D_like"/>
    <property type="match status" value="1"/>
</dbReference>
<feature type="domain" description="2Fe-2S ferredoxin-type" evidence="1">
    <location>
        <begin position="352"/>
        <end position="446"/>
    </location>
</feature>
<name>A0A3B1D1L6_9ZZZZ</name>
<dbReference type="PROSITE" id="PS51085">
    <property type="entry name" value="2FE2S_FER_2"/>
    <property type="match status" value="1"/>
</dbReference>
<dbReference type="InterPro" id="IPR041414">
    <property type="entry name" value="Raco-like_middle"/>
</dbReference>
<dbReference type="InterPro" id="IPR038071">
    <property type="entry name" value="UROD/MetE-like_sf"/>
</dbReference>
<accession>A0A3B1D1L6</accession>
<dbReference type="InterPro" id="IPR000257">
    <property type="entry name" value="Uroporphyrinogen_deCOase"/>
</dbReference>
<dbReference type="PANTHER" id="PTHR42895">
    <property type="entry name" value="IRON-SULFUR CLUSTER-BINDING PROTEIN-RELATED"/>
    <property type="match status" value="1"/>
</dbReference>
<dbReference type="EMBL" id="UOGE01000106">
    <property type="protein sequence ID" value="VAX25525.1"/>
    <property type="molecule type" value="Genomic_DNA"/>
</dbReference>
<dbReference type="Pfam" id="PF00111">
    <property type="entry name" value="Fer2"/>
    <property type="match status" value="1"/>
</dbReference>
<dbReference type="Gene3D" id="3.10.20.30">
    <property type="match status" value="1"/>
</dbReference>
<dbReference type="GO" id="GO:0051536">
    <property type="term" value="F:iron-sulfur cluster binding"/>
    <property type="evidence" value="ECO:0007669"/>
    <property type="project" value="InterPro"/>
</dbReference>
<dbReference type="SUPFAM" id="SSF54292">
    <property type="entry name" value="2Fe-2S ferredoxin-like"/>
    <property type="match status" value="1"/>
</dbReference>
<gene>
    <name evidence="2" type="ORF">MNBD_NITROSPINAE02-1197</name>
</gene>
<dbReference type="Gene3D" id="3.30.420.480">
    <property type="entry name" value="Domain of unknown function (DUF4445)"/>
    <property type="match status" value="1"/>
</dbReference>
<dbReference type="AlphaFoldDB" id="A0A3B1D1L6"/>
<organism evidence="2">
    <name type="scientific">hydrothermal vent metagenome</name>
    <dbReference type="NCBI Taxonomy" id="652676"/>
    <lineage>
        <taxon>unclassified sequences</taxon>
        <taxon>metagenomes</taxon>
        <taxon>ecological metagenomes</taxon>
    </lineage>
</organism>
<dbReference type="InterPro" id="IPR027980">
    <property type="entry name" value="RACo_C"/>
</dbReference>
<dbReference type="Pfam" id="PF14574">
    <property type="entry name" value="RACo_C_ter"/>
    <property type="match status" value="1"/>
</dbReference>
<sequence length="964" mass="105708">MNSLERLLSVVRFQESDRPPVIPEMLGVVATLAGVSLRKYVTSGEAIAELQLEAQRRIGHDAVFAAADLCVEAEALGCGIAYPEDNYPHVREIALHDISGLDSLAIPDPHVSGRMPEIIKATRIMKEELRGEIPVFSHVIGPITLAARIMDIEKMLYIIVDYPERFRSILKVCHDVSKSFAIELQKAGADGILMFDPVASMSLIPPRIFREFEVEPVQSIFSAIKKHNPDTLIWYSVAGPLKSDFSLPLSVGPDIFTVDYVNSVDMALKHANSIVINGNIKPALFLDGNQDDVRGEAEKLLSLARSTERFILGSGCEVPLCSPLENIKSLVDVAMEETNKFVRINTPAVGAHEVTIMPHRKKVYVHKGSSLLGAMEKAGIPVTSYCDRSGSCGKCVVKIISGTVTPSDQIEDLQLRDHMIEGDNRLACLSKVKNAVEIYIPYLNRLFKSRMSSSDELLGQSIEEAQDLYGFLPNISSKCIDLKSIAKVMPISYQKWLYENLGSYRINSRLVDDFATIVLSGHSVAYAIIDKDQKEVIAFSATEQMLGLALDIGTTTISAYVHDLKDGKPLCAGTIENPQTELGLDVISRVAYISKNPRALARMQRKLIEGINNVVDAFSREKAIDSRSIYCLTVVANSIITHMFLGLNPVNLSQAPYIASISMEVSTTAYLLRSSLKLFVASNCRVEVLPSIGGFVGCDTVAGILATGMSEKEEISLFIDIGTNGEIAIGNRDKMICASVSAGPAFEGALLTNGLTYQNGVIDKVSIHSSEEIEFETVGNTLPIGLCGSGVIDAIAEFSRLEIINTRGRFNNHGAWPQIRGDVFVLVKKEKTAMFSPIYITSSDIEEIQKAKSAFKTGITLLMEELGVTGEDIRKVYISGSFGYSINVMNATRIGMLPHLPNARFEFIKNSAGQGARIAMLSRKAWGRASEIAENAKHINLANHSRFNNLFIENMLFNSNNERR</sequence>
<dbReference type="Gene3D" id="3.20.20.210">
    <property type="match status" value="1"/>
</dbReference>
<dbReference type="InterPro" id="IPR012675">
    <property type="entry name" value="Beta-grasp_dom_sf"/>
</dbReference>
<dbReference type="CDD" id="cd00207">
    <property type="entry name" value="fer2"/>
    <property type="match status" value="1"/>
</dbReference>
<dbReference type="InterPro" id="IPR052911">
    <property type="entry name" value="Corrinoid_activation_enz"/>
</dbReference>
<dbReference type="InterPro" id="IPR036010">
    <property type="entry name" value="2Fe-2S_ferredoxin-like_sf"/>
</dbReference>
<dbReference type="InterPro" id="IPR001041">
    <property type="entry name" value="2Fe-2S_ferredoxin-type"/>
</dbReference>
<protein>
    <recommendedName>
        <fullName evidence="1">2Fe-2S ferredoxin-type domain-containing protein</fullName>
    </recommendedName>
</protein>
<evidence type="ECO:0000259" key="1">
    <source>
        <dbReference type="PROSITE" id="PS51085"/>
    </source>
</evidence>
<dbReference type="SUPFAM" id="SSF51726">
    <property type="entry name" value="UROD/MetE-like"/>
    <property type="match status" value="1"/>
</dbReference>
<dbReference type="GO" id="GO:0006779">
    <property type="term" value="P:porphyrin-containing compound biosynthetic process"/>
    <property type="evidence" value="ECO:0007669"/>
    <property type="project" value="InterPro"/>
</dbReference>
<dbReference type="InterPro" id="IPR042259">
    <property type="entry name" value="Raco-like_middle_sf"/>
</dbReference>